<dbReference type="PANTHER" id="PTHR23291:SF18">
    <property type="entry name" value="PROTEIN LIFEGUARD 2"/>
    <property type="match status" value="1"/>
</dbReference>
<dbReference type="GO" id="GO:0045121">
    <property type="term" value="C:membrane raft"/>
    <property type="evidence" value="ECO:0007669"/>
    <property type="project" value="UniProtKB-SubCell"/>
</dbReference>
<evidence type="ECO:0000256" key="4">
    <source>
        <dbReference type="ARBA" id="ARBA00022692"/>
    </source>
</evidence>
<dbReference type="GO" id="GO:0005783">
    <property type="term" value="C:endoplasmic reticulum"/>
    <property type="evidence" value="ECO:0007669"/>
    <property type="project" value="TreeGrafter"/>
</dbReference>
<evidence type="ECO:0000256" key="5">
    <source>
        <dbReference type="ARBA" id="ARBA00022703"/>
    </source>
</evidence>
<feature type="transmembrane region" description="Helical" evidence="16">
    <location>
        <begin position="239"/>
        <end position="260"/>
    </location>
</feature>
<feature type="transmembrane region" description="Helical" evidence="16">
    <location>
        <begin position="177"/>
        <end position="197"/>
    </location>
</feature>
<accession>A0A3B3CBV6</accession>
<dbReference type="OMA" id="FTGWYVY"/>
<reference evidence="17" key="1">
    <citation type="submission" date="2025-08" db="UniProtKB">
        <authorList>
            <consortium name="Ensembl"/>
        </authorList>
    </citation>
    <scope>IDENTIFICATION</scope>
</reference>
<keyword evidence="7" id="KW-0770">Synapse</keyword>
<feature type="transmembrane region" description="Helical" evidence="16">
    <location>
        <begin position="84"/>
        <end position="105"/>
    </location>
</feature>
<evidence type="ECO:0000256" key="10">
    <source>
        <dbReference type="ARBA" id="ARBA00023257"/>
    </source>
</evidence>
<dbReference type="GeneTree" id="ENSGT01050000244890"/>
<keyword evidence="3" id="KW-1003">Cell membrane</keyword>
<dbReference type="GO" id="GO:0045211">
    <property type="term" value="C:postsynaptic membrane"/>
    <property type="evidence" value="ECO:0007669"/>
    <property type="project" value="UniProtKB-SubCell"/>
</dbReference>
<name>A0A3B3CBV6_ORYME</name>
<dbReference type="CDD" id="cd10428">
    <property type="entry name" value="LFG_like"/>
    <property type="match status" value="1"/>
</dbReference>
<keyword evidence="18" id="KW-1185">Reference proteome</keyword>
<dbReference type="Pfam" id="PF01027">
    <property type="entry name" value="Bax1-I"/>
    <property type="match status" value="1"/>
</dbReference>
<evidence type="ECO:0000313" key="18">
    <source>
        <dbReference type="Proteomes" id="UP000261560"/>
    </source>
</evidence>
<evidence type="ECO:0000256" key="14">
    <source>
        <dbReference type="ARBA" id="ARBA00040576"/>
    </source>
</evidence>
<proteinExistence type="inferred from homology"/>
<evidence type="ECO:0000256" key="3">
    <source>
        <dbReference type="ARBA" id="ARBA00022475"/>
    </source>
</evidence>
<keyword evidence="9" id="KW-0325">Glycoprotein</keyword>
<evidence type="ECO:0000256" key="15">
    <source>
        <dbReference type="ARBA" id="ARBA00042941"/>
    </source>
</evidence>
<keyword evidence="6 16" id="KW-1133">Transmembrane helix</keyword>
<feature type="transmembrane region" description="Helical" evidence="16">
    <location>
        <begin position="209"/>
        <end position="233"/>
    </location>
</feature>
<dbReference type="Proteomes" id="UP000261560">
    <property type="component" value="Unplaced"/>
</dbReference>
<comment type="subunit">
    <text evidence="13">Interacts with FAS/TNFRSF6 and BAX.</text>
</comment>
<evidence type="ECO:0000256" key="11">
    <source>
        <dbReference type="ARBA" id="ARBA00034100"/>
    </source>
</evidence>
<keyword evidence="5" id="KW-0053">Apoptosis</keyword>
<dbReference type="PANTHER" id="PTHR23291">
    <property type="entry name" value="BAX INHIBITOR-RELATED"/>
    <property type="match status" value="1"/>
</dbReference>
<evidence type="ECO:0000256" key="13">
    <source>
        <dbReference type="ARBA" id="ARBA00038784"/>
    </source>
</evidence>
<organism evidence="17 18">
    <name type="scientific">Oryzias melastigma</name>
    <name type="common">Marine medaka</name>
    <dbReference type="NCBI Taxonomy" id="30732"/>
    <lineage>
        <taxon>Eukaryota</taxon>
        <taxon>Metazoa</taxon>
        <taxon>Chordata</taxon>
        <taxon>Craniata</taxon>
        <taxon>Vertebrata</taxon>
        <taxon>Euteleostomi</taxon>
        <taxon>Actinopterygii</taxon>
        <taxon>Neopterygii</taxon>
        <taxon>Teleostei</taxon>
        <taxon>Neoteleostei</taxon>
        <taxon>Acanthomorphata</taxon>
        <taxon>Ovalentaria</taxon>
        <taxon>Atherinomorphae</taxon>
        <taxon>Beloniformes</taxon>
        <taxon>Adrianichthyidae</taxon>
        <taxon>Oryziinae</taxon>
        <taxon>Oryzias</taxon>
    </lineage>
</organism>
<dbReference type="GO" id="GO:2001234">
    <property type="term" value="P:negative regulation of apoptotic signaling pathway"/>
    <property type="evidence" value="ECO:0007669"/>
    <property type="project" value="TreeGrafter"/>
</dbReference>
<evidence type="ECO:0000256" key="8">
    <source>
        <dbReference type="ARBA" id="ARBA00023136"/>
    </source>
</evidence>
<evidence type="ECO:0000256" key="12">
    <source>
        <dbReference type="ARBA" id="ARBA00038174"/>
    </source>
</evidence>
<keyword evidence="8 16" id="KW-0472">Membrane</keyword>
<keyword evidence="4 16" id="KW-0812">Transmembrane</keyword>
<evidence type="ECO:0000256" key="16">
    <source>
        <dbReference type="RuleBase" id="RU004379"/>
    </source>
</evidence>
<dbReference type="AlphaFoldDB" id="A0A3B3CBV6"/>
<evidence type="ECO:0000313" key="17">
    <source>
        <dbReference type="Ensembl" id="ENSOMEP00000014788.1"/>
    </source>
</evidence>
<evidence type="ECO:0000256" key="1">
    <source>
        <dbReference type="ARBA" id="ARBA00004285"/>
    </source>
</evidence>
<reference evidence="17" key="2">
    <citation type="submission" date="2025-09" db="UniProtKB">
        <authorList>
            <consortium name="Ensembl"/>
        </authorList>
    </citation>
    <scope>IDENTIFICATION</scope>
</reference>
<dbReference type="InterPro" id="IPR006214">
    <property type="entry name" value="Bax_inhibitor_1-related"/>
</dbReference>
<comment type="subcellular location">
    <subcellularLocation>
        <location evidence="2">Cell membrane</location>
        <topology evidence="2">Multi-pass membrane protein</topology>
    </subcellularLocation>
    <subcellularLocation>
        <location evidence="1">Membrane raft</location>
    </subcellularLocation>
    <subcellularLocation>
        <location evidence="11">Postsynaptic cell membrane</location>
    </subcellularLocation>
</comment>
<feature type="transmembrane region" description="Helical" evidence="16">
    <location>
        <begin position="117"/>
        <end position="135"/>
    </location>
</feature>
<evidence type="ECO:0000256" key="2">
    <source>
        <dbReference type="ARBA" id="ARBA00004651"/>
    </source>
</evidence>
<evidence type="ECO:0000256" key="7">
    <source>
        <dbReference type="ARBA" id="ARBA00023018"/>
    </source>
</evidence>
<feature type="transmembrane region" description="Helical" evidence="16">
    <location>
        <begin position="147"/>
        <end position="165"/>
    </location>
</feature>
<dbReference type="GO" id="GO:0005794">
    <property type="term" value="C:Golgi apparatus"/>
    <property type="evidence" value="ECO:0007669"/>
    <property type="project" value="TreeGrafter"/>
</dbReference>
<dbReference type="PaxDb" id="30732-ENSOMEP00000014788"/>
<feature type="transmembrane region" description="Helical" evidence="16">
    <location>
        <begin position="272"/>
        <end position="294"/>
    </location>
</feature>
<keyword evidence="10" id="KW-0628">Postsynaptic cell membrane</keyword>
<sequence>MTQGKLSLANKSTDGSSCEQAIVAPSPPTYEEATVGTAELFQHFILKLTVKLSFFCAPCYNDVEMLTEFTWDDHNIRRIFIRKVYTILLIQLLVTLAIVALFTFCDPVKEYIQTNPGWYWASYAVFFVTYLILSCCSAPRTSYVKSMLTACVFFALLQTLSLAYMTGMLSSFYNTKSVVMCLGITASVCLLVTVFSFQTKIDVTSYQGVLFVFCMVMFISGLLLAIVLPFQYVPWLDSIYAALGAILFTMFLAFDTQLLMGNKRYTMSPEEYIFATLNIYLDIVYIFSFFLQIAGTKRE</sequence>
<evidence type="ECO:0000256" key="9">
    <source>
        <dbReference type="ARBA" id="ARBA00023180"/>
    </source>
</evidence>
<dbReference type="STRING" id="30732.ENSOMEP00000014788"/>
<dbReference type="Ensembl" id="ENSOMET00000022782.1">
    <property type="protein sequence ID" value="ENSOMEP00000014788.1"/>
    <property type="gene ID" value="ENSOMEG00000016318.1"/>
</dbReference>
<protein>
    <recommendedName>
        <fullName evidence="14">Protein lifeguard 2</fullName>
    </recommendedName>
    <alternativeName>
        <fullName evidence="15">Fas apoptotic inhibitory molecule 2</fullName>
    </alternativeName>
</protein>
<comment type="similarity">
    <text evidence="12">Belongs to the BI1 family. LFG subfamily.</text>
</comment>
<evidence type="ECO:0000256" key="6">
    <source>
        <dbReference type="ARBA" id="ARBA00022989"/>
    </source>
</evidence>
<dbReference type="GO" id="GO:0006915">
    <property type="term" value="P:apoptotic process"/>
    <property type="evidence" value="ECO:0007669"/>
    <property type="project" value="UniProtKB-KW"/>
</dbReference>